<feature type="region of interest" description="Disordered" evidence="4">
    <location>
        <begin position="68"/>
        <end position="109"/>
    </location>
</feature>
<name>A0A4C1U2H3_EUMVA</name>
<feature type="domain" description="Zinc finger PHD-type" evidence="5">
    <location>
        <begin position="151"/>
        <end position="202"/>
    </location>
</feature>
<dbReference type="GO" id="GO:0008270">
    <property type="term" value="F:zinc ion binding"/>
    <property type="evidence" value="ECO:0007669"/>
    <property type="project" value="UniProtKB-KW"/>
</dbReference>
<protein>
    <recommendedName>
        <fullName evidence="5">Zinc finger PHD-type domain-containing protein</fullName>
    </recommendedName>
</protein>
<accession>A0A4C1U2H3</accession>
<reference evidence="6 7" key="1">
    <citation type="journal article" date="2019" name="Commun. Biol.">
        <title>The bagworm genome reveals a unique fibroin gene that provides high tensile strength.</title>
        <authorList>
            <person name="Kono N."/>
            <person name="Nakamura H."/>
            <person name="Ohtoshi R."/>
            <person name="Tomita M."/>
            <person name="Numata K."/>
            <person name="Arakawa K."/>
        </authorList>
    </citation>
    <scope>NUCLEOTIDE SEQUENCE [LARGE SCALE GENOMIC DNA]</scope>
</reference>
<dbReference type="SUPFAM" id="SSF57903">
    <property type="entry name" value="FYVE/PHD zinc finger"/>
    <property type="match status" value="1"/>
</dbReference>
<dbReference type="Gene3D" id="3.30.40.10">
    <property type="entry name" value="Zinc/RING finger domain, C3HC4 (zinc finger)"/>
    <property type="match status" value="1"/>
</dbReference>
<keyword evidence="1" id="KW-0479">Metal-binding</keyword>
<evidence type="ECO:0000259" key="5">
    <source>
        <dbReference type="SMART" id="SM00249"/>
    </source>
</evidence>
<keyword evidence="3" id="KW-0862">Zinc</keyword>
<sequence>MTPTKIPIDLCQPSTSTSVTTMTESSHLNKSISDYLQNTPENKRKSVRNTERIPFVITSENFRLAIKEKEMEKQEKENQKMERKRKREEKREHALKTKKGKGVGKKSKNINKNKENIDIKTETENAKEKNIKTEIETDNKLRILSNIVIVTCDVCRRLADKNKLQVCSSCKKYYHRHCIPQKHLEHMPDDDELPDFICHNCFSLNDDCDDDCEFFEDKNDDEDMF</sequence>
<proteinExistence type="predicted"/>
<dbReference type="AlphaFoldDB" id="A0A4C1U2H3"/>
<gene>
    <name evidence="6" type="ORF">EVAR_14709_1</name>
</gene>
<feature type="compositionally biased region" description="Basic and acidic residues" evidence="4">
    <location>
        <begin position="68"/>
        <end position="81"/>
    </location>
</feature>
<evidence type="ECO:0000313" key="7">
    <source>
        <dbReference type="Proteomes" id="UP000299102"/>
    </source>
</evidence>
<comment type="caution">
    <text evidence="6">The sequence shown here is derived from an EMBL/GenBank/DDBJ whole genome shotgun (WGS) entry which is preliminary data.</text>
</comment>
<dbReference type="InterPro" id="IPR001965">
    <property type="entry name" value="Znf_PHD"/>
</dbReference>
<dbReference type="OrthoDB" id="7477776at2759"/>
<evidence type="ECO:0000256" key="2">
    <source>
        <dbReference type="ARBA" id="ARBA00022771"/>
    </source>
</evidence>
<evidence type="ECO:0000256" key="1">
    <source>
        <dbReference type="ARBA" id="ARBA00022723"/>
    </source>
</evidence>
<dbReference type="Proteomes" id="UP000299102">
    <property type="component" value="Unassembled WGS sequence"/>
</dbReference>
<organism evidence="6 7">
    <name type="scientific">Eumeta variegata</name>
    <name type="common">Bagworm moth</name>
    <name type="synonym">Eumeta japonica</name>
    <dbReference type="NCBI Taxonomy" id="151549"/>
    <lineage>
        <taxon>Eukaryota</taxon>
        <taxon>Metazoa</taxon>
        <taxon>Ecdysozoa</taxon>
        <taxon>Arthropoda</taxon>
        <taxon>Hexapoda</taxon>
        <taxon>Insecta</taxon>
        <taxon>Pterygota</taxon>
        <taxon>Neoptera</taxon>
        <taxon>Endopterygota</taxon>
        <taxon>Lepidoptera</taxon>
        <taxon>Glossata</taxon>
        <taxon>Ditrysia</taxon>
        <taxon>Tineoidea</taxon>
        <taxon>Psychidae</taxon>
        <taxon>Oiketicinae</taxon>
        <taxon>Eumeta</taxon>
    </lineage>
</organism>
<feature type="compositionally biased region" description="Basic residues" evidence="4">
    <location>
        <begin position="96"/>
        <end position="109"/>
    </location>
</feature>
<keyword evidence="2" id="KW-0863">Zinc-finger</keyword>
<evidence type="ECO:0000313" key="6">
    <source>
        <dbReference type="EMBL" id="GBP20460.1"/>
    </source>
</evidence>
<keyword evidence="7" id="KW-1185">Reference proteome</keyword>
<dbReference type="InterPro" id="IPR011011">
    <property type="entry name" value="Znf_FYVE_PHD"/>
</dbReference>
<dbReference type="EMBL" id="BGZK01000118">
    <property type="protein sequence ID" value="GBP20460.1"/>
    <property type="molecule type" value="Genomic_DNA"/>
</dbReference>
<evidence type="ECO:0000256" key="4">
    <source>
        <dbReference type="SAM" id="MobiDB-lite"/>
    </source>
</evidence>
<dbReference type="InterPro" id="IPR013083">
    <property type="entry name" value="Znf_RING/FYVE/PHD"/>
</dbReference>
<evidence type="ECO:0000256" key="3">
    <source>
        <dbReference type="ARBA" id="ARBA00022833"/>
    </source>
</evidence>
<dbReference type="CDD" id="cd15489">
    <property type="entry name" value="PHD_SF"/>
    <property type="match status" value="1"/>
</dbReference>
<dbReference type="SMART" id="SM00249">
    <property type="entry name" value="PHD"/>
    <property type="match status" value="1"/>
</dbReference>